<name>A0A6C0JSI7_9ZZZZ</name>
<sequence length="264" mass="30303">MEQTLEWVELLAGGNNSWMCLHKLHILMLLDETGRIYDKMLETKVDCKLQAYITPAIMKCSDSCIVDEVESILSDLFLYRFGIRETAGSASFLLRLGLDPVELYSKFKSVVFFYLRDIEVRFSKVDKVPSLNKEIVDLVLKNTRVDVSTLAKYDMIKTIREEANHVDKDTLTYAYMCAKSLMKNSDPIASDEITEVLIPTTLVPKYSYTSEELEYIKAYTEEAVAAGLLPRDHPSVAVVRRDYLKSRLPGYNLIVRYKRCTINH</sequence>
<dbReference type="EMBL" id="MN740698">
    <property type="protein sequence ID" value="QHU08712.1"/>
    <property type="molecule type" value="Genomic_DNA"/>
</dbReference>
<proteinExistence type="predicted"/>
<reference evidence="1" key="1">
    <citation type="journal article" date="2020" name="Nature">
        <title>Giant virus diversity and host interactions through global metagenomics.</title>
        <authorList>
            <person name="Schulz F."/>
            <person name="Roux S."/>
            <person name="Paez-Espino D."/>
            <person name="Jungbluth S."/>
            <person name="Walsh D.A."/>
            <person name="Denef V.J."/>
            <person name="McMahon K.D."/>
            <person name="Konstantinidis K.T."/>
            <person name="Eloe-Fadrosh E.A."/>
            <person name="Kyrpides N.C."/>
            <person name="Woyke T."/>
        </authorList>
    </citation>
    <scope>NUCLEOTIDE SEQUENCE</scope>
    <source>
        <strain evidence="1">GVMAG-S-1063924-116</strain>
    </source>
</reference>
<accession>A0A6C0JSI7</accession>
<evidence type="ECO:0000313" key="1">
    <source>
        <dbReference type="EMBL" id="QHU08712.1"/>
    </source>
</evidence>
<dbReference type="AlphaFoldDB" id="A0A6C0JSI7"/>
<organism evidence="1">
    <name type="scientific">viral metagenome</name>
    <dbReference type="NCBI Taxonomy" id="1070528"/>
    <lineage>
        <taxon>unclassified sequences</taxon>
        <taxon>metagenomes</taxon>
        <taxon>organismal metagenomes</taxon>
    </lineage>
</organism>
<protein>
    <submittedName>
        <fullName evidence="1">Uncharacterized protein</fullName>
    </submittedName>
</protein>